<reference evidence="3" key="1">
    <citation type="submission" date="2016-03" db="EMBL/GenBank/DDBJ databases">
        <authorList>
            <person name="Ploux O."/>
        </authorList>
    </citation>
    <scope>NUCLEOTIDE SEQUENCE [LARGE SCALE GENOMIC DNA]</scope>
    <source>
        <strain evidence="3">UK7</strain>
    </source>
</reference>
<keyword evidence="3" id="KW-1185">Reference proteome</keyword>
<organism evidence="2 3">
    <name type="scientific">Rhynchosporium graminicola</name>
    <dbReference type="NCBI Taxonomy" id="2792576"/>
    <lineage>
        <taxon>Eukaryota</taxon>
        <taxon>Fungi</taxon>
        <taxon>Dikarya</taxon>
        <taxon>Ascomycota</taxon>
        <taxon>Pezizomycotina</taxon>
        <taxon>Leotiomycetes</taxon>
        <taxon>Helotiales</taxon>
        <taxon>Ploettnerulaceae</taxon>
        <taxon>Rhynchosporium</taxon>
    </lineage>
</organism>
<protein>
    <recommendedName>
        <fullName evidence="1">2EXR domain-containing protein</fullName>
    </recommendedName>
</protein>
<feature type="domain" description="2EXR" evidence="1">
    <location>
        <begin position="174"/>
        <end position="264"/>
    </location>
</feature>
<accession>A0A1E1LI01</accession>
<dbReference type="AlphaFoldDB" id="A0A1E1LI01"/>
<dbReference type="EMBL" id="FJUW01000053">
    <property type="protein sequence ID" value="CZT10167.1"/>
    <property type="molecule type" value="Genomic_DNA"/>
</dbReference>
<dbReference type="PANTHER" id="PTHR35910">
    <property type="entry name" value="2EXR DOMAIN-CONTAINING PROTEIN"/>
    <property type="match status" value="1"/>
</dbReference>
<dbReference type="InParanoid" id="A0A1E1LI01"/>
<evidence type="ECO:0000313" key="2">
    <source>
        <dbReference type="EMBL" id="CZT10167.1"/>
    </source>
</evidence>
<evidence type="ECO:0000313" key="3">
    <source>
        <dbReference type="Proteomes" id="UP000178129"/>
    </source>
</evidence>
<dbReference type="InterPro" id="IPR045518">
    <property type="entry name" value="2EXR"/>
</dbReference>
<gene>
    <name evidence="2" type="ORF">RCO7_03257</name>
</gene>
<proteinExistence type="predicted"/>
<name>A0A1E1LI01_9HELO</name>
<comment type="caution">
    <text evidence="2">The sequence shown here is derived from an EMBL/GenBank/DDBJ whole genome shotgun (WGS) entry which is preliminary data.</text>
</comment>
<sequence>MEPFTPHEGLANDHCLVQQAHLHSAIGPTTPTSLPRRRGSLSVEQYHQIEQYHQMMAYNVSSRALVWGTLHQPQFQVRNHIESSDITATFNLYPPLVHEQLLAKYAEVELRDRQDLETFQAKGHIDKRPFATFTKGPMVNSSHQRLKIKLTQAKFQRLSRKKLAVMKAEKTSAFDPFPRLPIELRCMIYALMIPDRQVIEIKTRFPLPGGNREHEFAVSYDFPAICYISREARDLASRALNYKPAFGANLNGHELYYNPQRDSLLFHDLYVFEEFFNTGFGTGRVSRTKAIDPSRAIEAPLYLAINHAWEIMMTKRSFQLLGQPKNIVLARRSARAGFWDNSAKLGIEESLSRPVAFTESNMAKEKIVLPKLISLWTFKVLRDTIERLNRPPPVAVFAPGN</sequence>
<dbReference type="Pfam" id="PF20150">
    <property type="entry name" value="2EXR"/>
    <property type="match status" value="1"/>
</dbReference>
<evidence type="ECO:0000259" key="1">
    <source>
        <dbReference type="Pfam" id="PF20150"/>
    </source>
</evidence>
<dbReference type="PANTHER" id="PTHR35910:SF6">
    <property type="entry name" value="2EXR DOMAIN-CONTAINING PROTEIN"/>
    <property type="match status" value="1"/>
</dbReference>
<dbReference type="Proteomes" id="UP000178129">
    <property type="component" value="Unassembled WGS sequence"/>
</dbReference>